<sequence>MKTLHGSLLRSLLAVVVALAGLTVPVAVTASSAQAASICSAKFGSDWNVGDQAHWWGAAAAGRAAEHRMVIDIKGPSTADGTQAHIWHWYDGDSQKWCLHKKTWADGSVSYLWRNYYSGKCLRAWGATANGTLVKQKTCSTSDTYQLWDQDYLGTVKTPGGTADGYQWRLVNTNQCLDVQGQGTTDGVLLQLWGCKGGGNQAFY</sequence>
<proteinExistence type="predicted"/>
<protein>
    <recommendedName>
        <fullName evidence="2">Ricin B lectin domain-containing protein</fullName>
    </recommendedName>
</protein>
<evidence type="ECO:0000256" key="1">
    <source>
        <dbReference type="SAM" id="SignalP"/>
    </source>
</evidence>
<dbReference type="SUPFAM" id="SSF50370">
    <property type="entry name" value="Ricin B-like lectins"/>
    <property type="match status" value="1"/>
</dbReference>
<dbReference type="InterPro" id="IPR000772">
    <property type="entry name" value="Ricin_B_lectin"/>
</dbReference>
<feature type="chain" id="PRO_5037458039" description="Ricin B lectin domain-containing protein" evidence="1">
    <location>
        <begin position="36"/>
        <end position="204"/>
    </location>
</feature>
<dbReference type="AlphaFoldDB" id="A0A919P297"/>
<comment type="caution">
    <text evidence="3">The sequence shown here is derived from an EMBL/GenBank/DDBJ whole genome shotgun (WGS) entry which is preliminary data.</text>
</comment>
<dbReference type="Gene3D" id="2.80.10.50">
    <property type="match status" value="1"/>
</dbReference>
<evidence type="ECO:0000259" key="2">
    <source>
        <dbReference type="Pfam" id="PF14200"/>
    </source>
</evidence>
<dbReference type="PROSITE" id="PS50231">
    <property type="entry name" value="RICIN_B_LECTIN"/>
    <property type="match status" value="1"/>
</dbReference>
<dbReference type="EMBL" id="BONK01000009">
    <property type="protein sequence ID" value="GIG21972.1"/>
    <property type="molecule type" value="Genomic_DNA"/>
</dbReference>
<keyword evidence="4" id="KW-1185">Reference proteome</keyword>
<evidence type="ECO:0000313" key="4">
    <source>
        <dbReference type="Proteomes" id="UP000632740"/>
    </source>
</evidence>
<dbReference type="RefSeq" id="WP_203755655.1">
    <property type="nucleotide sequence ID" value="NZ_BONK01000009.1"/>
</dbReference>
<keyword evidence="1" id="KW-0732">Signal</keyword>
<accession>A0A919P297</accession>
<dbReference type="Proteomes" id="UP000632740">
    <property type="component" value="Unassembled WGS sequence"/>
</dbReference>
<dbReference type="CDD" id="cd00161">
    <property type="entry name" value="beta-trefoil_Ricin-like"/>
    <property type="match status" value="1"/>
</dbReference>
<dbReference type="InterPro" id="IPR035992">
    <property type="entry name" value="Ricin_B-like_lectins"/>
</dbReference>
<name>A0A919P297_9CELL</name>
<organism evidence="3 4">
    <name type="scientific">Cellulomonas chitinilytica</name>
    <dbReference type="NCBI Taxonomy" id="398759"/>
    <lineage>
        <taxon>Bacteria</taxon>
        <taxon>Bacillati</taxon>
        <taxon>Actinomycetota</taxon>
        <taxon>Actinomycetes</taxon>
        <taxon>Micrococcales</taxon>
        <taxon>Cellulomonadaceae</taxon>
        <taxon>Cellulomonas</taxon>
    </lineage>
</organism>
<gene>
    <name evidence="3" type="ORF">Cch01nite_26960</name>
</gene>
<feature type="domain" description="Ricin B lectin" evidence="2">
    <location>
        <begin position="65"/>
        <end position="136"/>
    </location>
</feature>
<reference evidence="3" key="1">
    <citation type="submission" date="2021-01" db="EMBL/GenBank/DDBJ databases">
        <title>Whole genome shotgun sequence of Cellulomonas chitinilytica NBRC 110799.</title>
        <authorList>
            <person name="Komaki H."/>
            <person name="Tamura T."/>
        </authorList>
    </citation>
    <scope>NUCLEOTIDE SEQUENCE</scope>
    <source>
        <strain evidence="3">NBRC 110799</strain>
    </source>
</reference>
<dbReference type="Pfam" id="PF14200">
    <property type="entry name" value="RicinB_lectin_2"/>
    <property type="match status" value="1"/>
</dbReference>
<evidence type="ECO:0000313" key="3">
    <source>
        <dbReference type="EMBL" id="GIG21972.1"/>
    </source>
</evidence>
<feature type="signal peptide" evidence="1">
    <location>
        <begin position="1"/>
        <end position="35"/>
    </location>
</feature>